<organism evidence="2 3">
    <name type="scientific">Aquiflexum gelatinilyticum</name>
    <dbReference type="NCBI Taxonomy" id="2961943"/>
    <lineage>
        <taxon>Bacteria</taxon>
        <taxon>Pseudomonadati</taxon>
        <taxon>Bacteroidota</taxon>
        <taxon>Cytophagia</taxon>
        <taxon>Cytophagales</taxon>
        <taxon>Cyclobacteriaceae</taxon>
        <taxon>Aquiflexum</taxon>
    </lineage>
</organism>
<keyword evidence="1" id="KW-0472">Membrane</keyword>
<dbReference type="Proteomes" id="UP001142175">
    <property type="component" value="Unassembled WGS sequence"/>
</dbReference>
<evidence type="ECO:0000256" key="1">
    <source>
        <dbReference type="SAM" id="Phobius"/>
    </source>
</evidence>
<evidence type="ECO:0000313" key="3">
    <source>
        <dbReference type="Proteomes" id="UP001142175"/>
    </source>
</evidence>
<gene>
    <name evidence="2" type="ORF">NU887_17415</name>
</gene>
<name>A0A9X2T1K4_9BACT</name>
<keyword evidence="1" id="KW-1133">Transmembrane helix</keyword>
<dbReference type="PROSITE" id="PS51257">
    <property type="entry name" value="PROKAR_LIPOPROTEIN"/>
    <property type="match status" value="1"/>
</dbReference>
<proteinExistence type="predicted"/>
<comment type="caution">
    <text evidence="2">The sequence shown here is derived from an EMBL/GenBank/DDBJ whole genome shotgun (WGS) entry which is preliminary data.</text>
</comment>
<keyword evidence="3" id="KW-1185">Reference proteome</keyword>
<dbReference type="EMBL" id="JANSUY010000019">
    <property type="protein sequence ID" value="MCR9016818.1"/>
    <property type="molecule type" value="Genomic_DNA"/>
</dbReference>
<dbReference type="RefSeq" id="WP_258424664.1">
    <property type="nucleotide sequence ID" value="NZ_JANAEZ010000002.1"/>
</dbReference>
<reference evidence="2" key="1">
    <citation type="submission" date="2022-08" db="EMBL/GenBank/DDBJ databases">
        <authorList>
            <person name="Zhang D."/>
        </authorList>
    </citation>
    <scope>NUCLEOTIDE SEQUENCE</scope>
    <source>
        <strain evidence="2">XJ19-11</strain>
    </source>
</reference>
<feature type="transmembrane region" description="Helical" evidence="1">
    <location>
        <begin position="6"/>
        <end position="27"/>
    </location>
</feature>
<protein>
    <submittedName>
        <fullName evidence="2">Uncharacterized protein</fullName>
    </submittedName>
</protein>
<feature type="transmembrane region" description="Helical" evidence="1">
    <location>
        <begin position="152"/>
        <end position="172"/>
    </location>
</feature>
<evidence type="ECO:0000313" key="2">
    <source>
        <dbReference type="EMBL" id="MCR9016818.1"/>
    </source>
</evidence>
<keyword evidence="1" id="KW-0812">Transmembrane</keyword>
<accession>A0A9X2T1K4</accession>
<sequence>MNEKLISRMSSLVFVFAIFLFYGCNYYKPVTKNLSASPETKVDQIDSLSQKTFILHIENRVFLMRNTYINKEKQKLEATLEEVPMIHQTYLMDDTGKFKYDPKSPNVLHEVHVYANLDEKKRLGDQVVIPVQNINRIELIERDKQRSSGNTVLAVVGITVGTLAVISAIVALTKSSCPFVSVHDGENYALQGETFGGAIYPSLAREDFVPLPAAAIGREIKVQISNELKERQYTDMADLILVEHNSGDQILVSPDGQLYLAKQNIKPISATLNGRSDMLDQVSATDNIPCSFNDLSHASSVNELVLNFDNPGEKKKLVLQVDMRNSMWLDFLMAEFTSNFGSRYVSWVEEQKKRPAQDFIDWQENQNMPLTVAVKTKDGWKLVEKVKTIGPLMNREVAISLEGFDLGSEPIEISLITGFMFWEIDRISLTEVSPVAESAIQVLKPYKARDEKDRDILSPIIEKDGIYLEQLQIGNRAYLTYQVNDFSKEKEYSAFFYTKGYYEPIREFEGPTNKKFLTKFREPGAFPDFSKYKYQEVTQSAYLVAK</sequence>
<dbReference type="AlphaFoldDB" id="A0A9X2T1K4"/>